<feature type="domain" description="Endonuclease/exonuclease/phosphatase" evidence="2">
    <location>
        <begin position="31"/>
        <end position="287"/>
    </location>
</feature>
<sequence>MKKYITSYLISLLAFFLFSCSTDPLVLNVATYNIRNANAYDSLMGNGWDKRCPYVTQLILYNGWDIIGTQEGLYHQLEDLKSGLETYDYIGVARDDGKQKGEYCAILYNTQRIEALESGNFWLSLTPETPSLGWDAACIRICTWGRFKEKGSGQEFLVFNTHMDHVGVEARIEGAYLVMEKIKELSHGCPYILTGDFNVNQHHPSYKTIAESGMVKDAYNLAEIKYTNNGTFNAFDTRRFTKDQIDHIFVSDDFSVKRYGILTDCYWSVNEADSLKTSYDVRFPSDHFPVTALICTQQ</sequence>
<protein>
    <submittedName>
        <fullName evidence="3">Endonuclease/exonuclease/phosphatase family protein</fullName>
    </submittedName>
</protein>
<accession>A0A9D9N3Z0</accession>
<comment type="caution">
    <text evidence="3">The sequence shown here is derived from an EMBL/GenBank/DDBJ whole genome shotgun (WGS) entry which is preliminary data.</text>
</comment>
<dbReference type="InterPro" id="IPR050410">
    <property type="entry name" value="CCR4/nocturin_mRNA_transcr"/>
</dbReference>
<evidence type="ECO:0000259" key="2">
    <source>
        <dbReference type="Pfam" id="PF03372"/>
    </source>
</evidence>
<proteinExistence type="predicted"/>
<dbReference type="GO" id="GO:0004519">
    <property type="term" value="F:endonuclease activity"/>
    <property type="evidence" value="ECO:0007669"/>
    <property type="project" value="UniProtKB-KW"/>
</dbReference>
<keyword evidence="1" id="KW-0732">Signal</keyword>
<keyword evidence="3" id="KW-0255">Endonuclease</keyword>
<dbReference type="EMBL" id="JADIMG010000036">
    <property type="protein sequence ID" value="MBO8459424.1"/>
    <property type="molecule type" value="Genomic_DNA"/>
</dbReference>
<dbReference type="InterPro" id="IPR005135">
    <property type="entry name" value="Endo/exonuclease/phosphatase"/>
</dbReference>
<keyword evidence="3" id="KW-0540">Nuclease</keyword>
<dbReference type="Gene3D" id="3.60.10.10">
    <property type="entry name" value="Endonuclease/exonuclease/phosphatase"/>
    <property type="match status" value="1"/>
</dbReference>
<dbReference type="Proteomes" id="UP000823641">
    <property type="component" value="Unassembled WGS sequence"/>
</dbReference>
<reference evidence="3" key="2">
    <citation type="journal article" date="2021" name="PeerJ">
        <title>Extensive microbial diversity within the chicken gut microbiome revealed by metagenomics and culture.</title>
        <authorList>
            <person name="Gilroy R."/>
            <person name="Ravi A."/>
            <person name="Getino M."/>
            <person name="Pursley I."/>
            <person name="Horton D.L."/>
            <person name="Alikhan N.F."/>
            <person name="Baker D."/>
            <person name="Gharbi K."/>
            <person name="Hall N."/>
            <person name="Watson M."/>
            <person name="Adriaenssens E.M."/>
            <person name="Foster-Nyarko E."/>
            <person name="Jarju S."/>
            <person name="Secka A."/>
            <person name="Antonio M."/>
            <person name="Oren A."/>
            <person name="Chaudhuri R.R."/>
            <person name="La Ragione R."/>
            <person name="Hildebrand F."/>
            <person name="Pallen M.J."/>
        </authorList>
    </citation>
    <scope>NUCLEOTIDE SEQUENCE</scope>
    <source>
        <strain evidence="3">G3-3990</strain>
    </source>
</reference>
<dbReference type="PANTHER" id="PTHR12121">
    <property type="entry name" value="CARBON CATABOLITE REPRESSOR PROTEIN 4"/>
    <property type="match status" value="1"/>
</dbReference>
<gene>
    <name evidence="3" type="ORF">IAA73_03715</name>
</gene>
<feature type="signal peptide" evidence="1">
    <location>
        <begin position="1"/>
        <end position="21"/>
    </location>
</feature>
<dbReference type="AlphaFoldDB" id="A0A9D9N3Z0"/>
<dbReference type="PROSITE" id="PS51257">
    <property type="entry name" value="PROKAR_LIPOPROTEIN"/>
    <property type="match status" value="1"/>
</dbReference>
<keyword evidence="3" id="KW-0378">Hydrolase</keyword>
<dbReference type="GO" id="GO:0000175">
    <property type="term" value="F:3'-5'-RNA exonuclease activity"/>
    <property type="evidence" value="ECO:0007669"/>
    <property type="project" value="TreeGrafter"/>
</dbReference>
<evidence type="ECO:0000313" key="3">
    <source>
        <dbReference type="EMBL" id="MBO8459424.1"/>
    </source>
</evidence>
<evidence type="ECO:0000313" key="4">
    <source>
        <dbReference type="Proteomes" id="UP000823641"/>
    </source>
</evidence>
<reference evidence="3" key="1">
    <citation type="submission" date="2020-10" db="EMBL/GenBank/DDBJ databases">
        <authorList>
            <person name="Gilroy R."/>
        </authorList>
    </citation>
    <scope>NUCLEOTIDE SEQUENCE</scope>
    <source>
        <strain evidence="3">G3-3990</strain>
    </source>
</reference>
<dbReference type="PANTHER" id="PTHR12121:SF36">
    <property type="entry name" value="ENDONUCLEASE_EXONUCLEASE_PHOSPHATASE DOMAIN-CONTAINING PROTEIN"/>
    <property type="match status" value="1"/>
</dbReference>
<dbReference type="SUPFAM" id="SSF56219">
    <property type="entry name" value="DNase I-like"/>
    <property type="match status" value="1"/>
</dbReference>
<evidence type="ECO:0000256" key="1">
    <source>
        <dbReference type="SAM" id="SignalP"/>
    </source>
</evidence>
<dbReference type="CDD" id="cd09083">
    <property type="entry name" value="EEP-1"/>
    <property type="match status" value="1"/>
</dbReference>
<dbReference type="InterPro" id="IPR036691">
    <property type="entry name" value="Endo/exonu/phosph_ase_sf"/>
</dbReference>
<name>A0A9D9N3Z0_9BACT</name>
<feature type="chain" id="PRO_5038977608" evidence="1">
    <location>
        <begin position="22"/>
        <end position="298"/>
    </location>
</feature>
<organism evidence="3 4">
    <name type="scientific">Candidatus Gallipaludibacter merdavium</name>
    <dbReference type="NCBI Taxonomy" id="2840839"/>
    <lineage>
        <taxon>Bacteria</taxon>
        <taxon>Pseudomonadati</taxon>
        <taxon>Bacteroidota</taxon>
        <taxon>Bacteroidia</taxon>
        <taxon>Bacteroidales</taxon>
        <taxon>Candidatus Gallipaludibacter</taxon>
    </lineage>
</organism>
<dbReference type="Pfam" id="PF03372">
    <property type="entry name" value="Exo_endo_phos"/>
    <property type="match status" value="1"/>
</dbReference>